<proteinExistence type="predicted"/>
<accession>A0A6A5THB2</accession>
<dbReference type="AlphaFoldDB" id="A0A6A5THB2"/>
<name>A0A6A5THB2_9PLEO</name>
<sequence>MSSKRSGTRQVLIASPSFLELLLEIGGHVPVKAFSSLSLVSHRFQDIFQTELYRDISLGYPLAYEYPLSLIYDHFPIGLLVRTLAERTDLAKMVTGLKMHIHRSRDGYCYKEKTCSPQTQDWYDHNYRCYNSLLSEDEKYGWVSHRVPGKNFQHEIEVARVLLTMLPNLKKLDASEDLEEGRELHSSTDQLNTLYGLSSLEEFNGLLTWWPLATLPNLKKITIQCSWPIDETKPQDNSKPSEITSLAFGIRAYPWLGWSNEDSEEAMITVRRVATADFELLPKLLNLRIWVTAYNHIQEGDWSVFIENLDAVSPHLEELEFLYGFFDDSFTEIKWLETLAPVKTLSNFVKLRKLSIWYPVEETFEWLQMLLLQKPKRQESIELICSPDKGEELDTITEMLETEWIIKAMKTEGTDVLVREDTVEARGTAIGLRDTW</sequence>
<gene>
    <name evidence="1" type="ORF">CC80DRAFT_552665</name>
</gene>
<dbReference type="Proteomes" id="UP000800035">
    <property type="component" value="Unassembled WGS sequence"/>
</dbReference>
<reference evidence="1" key="1">
    <citation type="journal article" date="2020" name="Stud. Mycol.">
        <title>101 Dothideomycetes genomes: a test case for predicting lifestyles and emergence of pathogens.</title>
        <authorList>
            <person name="Haridas S."/>
            <person name="Albert R."/>
            <person name="Binder M."/>
            <person name="Bloem J."/>
            <person name="Labutti K."/>
            <person name="Salamov A."/>
            <person name="Andreopoulos B."/>
            <person name="Baker S."/>
            <person name="Barry K."/>
            <person name="Bills G."/>
            <person name="Bluhm B."/>
            <person name="Cannon C."/>
            <person name="Castanera R."/>
            <person name="Culley D."/>
            <person name="Daum C."/>
            <person name="Ezra D."/>
            <person name="Gonzalez J."/>
            <person name="Henrissat B."/>
            <person name="Kuo A."/>
            <person name="Liang C."/>
            <person name="Lipzen A."/>
            <person name="Lutzoni F."/>
            <person name="Magnuson J."/>
            <person name="Mondo S."/>
            <person name="Nolan M."/>
            <person name="Ohm R."/>
            <person name="Pangilinan J."/>
            <person name="Park H.-J."/>
            <person name="Ramirez L."/>
            <person name="Alfaro M."/>
            <person name="Sun H."/>
            <person name="Tritt A."/>
            <person name="Yoshinaga Y."/>
            <person name="Zwiers L.-H."/>
            <person name="Turgeon B."/>
            <person name="Goodwin S."/>
            <person name="Spatafora J."/>
            <person name="Crous P."/>
            <person name="Grigoriev I."/>
        </authorList>
    </citation>
    <scope>NUCLEOTIDE SEQUENCE</scope>
    <source>
        <strain evidence="1">CBS 675.92</strain>
    </source>
</reference>
<evidence type="ECO:0000313" key="2">
    <source>
        <dbReference type="Proteomes" id="UP000800035"/>
    </source>
</evidence>
<protein>
    <recommendedName>
        <fullName evidence="3">F-box domain-containing protein</fullName>
    </recommendedName>
</protein>
<organism evidence="1 2">
    <name type="scientific">Byssothecium circinans</name>
    <dbReference type="NCBI Taxonomy" id="147558"/>
    <lineage>
        <taxon>Eukaryota</taxon>
        <taxon>Fungi</taxon>
        <taxon>Dikarya</taxon>
        <taxon>Ascomycota</taxon>
        <taxon>Pezizomycotina</taxon>
        <taxon>Dothideomycetes</taxon>
        <taxon>Pleosporomycetidae</taxon>
        <taxon>Pleosporales</taxon>
        <taxon>Massarineae</taxon>
        <taxon>Massarinaceae</taxon>
        <taxon>Byssothecium</taxon>
    </lineage>
</organism>
<evidence type="ECO:0000313" key="1">
    <source>
        <dbReference type="EMBL" id="KAF1952243.1"/>
    </source>
</evidence>
<evidence type="ECO:0008006" key="3">
    <source>
        <dbReference type="Google" id="ProtNLM"/>
    </source>
</evidence>
<dbReference type="EMBL" id="ML977012">
    <property type="protein sequence ID" value="KAF1952243.1"/>
    <property type="molecule type" value="Genomic_DNA"/>
</dbReference>
<keyword evidence="2" id="KW-1185">Reference proteome</keyword>